<evidence type="ECO:0000313" key="5">
    <source>
        <dbReference type="Proteomes" id="UP000594263"/>
    </source>
</evidence>
<evidence type="ECO:0000256" key="1">
    <source>
        <dbReference type="SAM" id="Coils"/>
    </source>
</evidence>
<dbReference type="EnsemblPlants" id="Kaladp0476s0018.3.v1.1">
    <property type="protein sequence ID" value="Kaladp0476s0018.3.v1.1"/>
    <property type="gene ID" value="Kaladp0476s0018.v1.1"/>
</dbReference>
<dbReference type="InterPro" id="IPR058610">
    <property type="entry name" value="WIT1_2_N"/>
</dbReference>
<dbReference type="OMA" id="IDNCIGQ"/>
<dbReference type="Gene3D" id="1.10.287.1490">
    <property type="match status" value="1"/>
</dbReference>
<evidence type="ECO:0000256" key="2">
    <source>
        <dbReference type="SAM" id="MobiDB-lite"/>
    </source>
</evidence>
<dbReference type="Gramene" id="Kaladp0476s0018.1.v1.1">
    <property type="protein sequence ID" value="Kaladp0476s0018.1.v1.1"/>
    <property type="gene ID" value="Kaladp0476s0018.v1.1"/>
</dbReference>
<feature type="coiled-coil region" evidence="1">
    <location>
        <begin position="346"/>
        <end position="572"/>
    </location>
</feature>
<keyword evidence="5" id="KW-1185">Reference proteome</keyword>
<keyword evidence="1" id="KW-0175">Coiled coil</keyword>
<feature type="coiled-coil region" evidence="1">
    <location>
        <begin position="97"/>
        <end position="124"/>
    </location>
</feature>
<dbReference type="AlphaFoldDB" id="A0A7N0VB04"/>
<dbReference type="SUPFAM" id="SSF57997">
    <property type="entry name" value="Tropomyosin"/>
    <property type="match status" value="1"/>
</dbReference>
<accession>A0A7N0VB04</accession>
<dbReference type="EnsemblPlants" id="Kaladp0476s0018.1.v1.1">
    <property type="protein sequence ID" value="Kaladp0476s0018.1.v1.1"/>
    <property type="gene ID" value="Kaladp0476s0018.v1.1"/>
</dbReference>
<feature type="domain" description="WIT1/2 N-terminal helical bundle" evidence="3">
    <location>
        <begin position="35"/>
        <end position="173"/>
    </location>
</feature>
<dbReference type="Gramene" id="Kaladp0476s0018.3.v1.1">
    <property type="protein sequence ID" value="Kaladp0476s0018.3.v1.1"/>
    <property type="gene ID" value="Kaladp0476s0018.v1.1"/>
</dbReference>
<feature type="region of interest" description="Disordered" evidence="2">
    <location>
        <begin position="1"/>
        <end position="24"/>
    </location>
</feature>
<proteinExistence type="predicted"/>
<dbReference type="EnsemblPlants" id="Kaladp0476s0018.2.v1.1">
    <property type="protein sequence ID" value="Kaladp0476s0018.2.v1.1"/>
    <property type="gene ID" value="Kaladp0476s0018.v1.1"/>
</dbReference>
<organism evidence="4 5">
    <name type="scientific">Kalanchoe fedtschenkoi</name>
    <name type="common">Lavender scallops</name>
    <name type="synonym">South American air plant</name>
    <dbReference type="NCBI Taxonomy" id="63787"/>
    <lineage>
        <taxon>Eukaryota</taxon>
        <taxon>Viridiplantae</taxon>
        <taxon>Streptophyta</taxon>
        <taxon>Embryophyta</taxon>
        <taxon>Tracheophyta</taxon>
        <taxon>Spermatophyta</taxon>
        <taxon>Magnoliopsida</taxon>
        <taxon>eudicotyledons</taxon>
        <taxon>Gunneridae</taxon>
        <taxon>Pentapetalae</taxon>
        <taxon>Saxifragales</taxon>
        <taxon>Crassulaceae</taxon>
        <taxon>Kalanchoe</taxon>
    </lineage>
</organism>
<dbReference type="GO" id="GO:0080115">
    <property type="term" value="F:myosin XI tail binding"/>
    <property type="evidence" value="ECO:0007669"/>
    <property type="project" value="EnsemblPlants"/>
</dbReference>
<dbReference type="Proteomes" id="UP000594263">
    <property type="component" value="Unplaced"/>
</dbReference>
<dbReference type="InterPro" id="IPR039976">
    <property type="entry name" value="WIT1/WIT2"/>
</dbReference>
<dbReference type="Pfam" id="PF26581">
    <property type="entry name" value="WIT1_2_N"/>
    <property type="match status" value="1"/>
</dbReference>
<dbReference type="PANTHER" id="PTHR35705:SF2">
    <property type="entry name" value="WPP DOMAIN-INTERACTING TAIL-ANCHORED PROTEIN 2"/>
    <property type="match status" value="1"/>
</dbReference>
<evidence type="ECO:0000313" key="4">
    <source>
        <dbReference type="EnsemblPlants" id="Kaladp0476s0018.2.v1.1"/>
    </source>
</evidence>
<protein>
    <recommendedName>
        <fullName evidence="3">WIT1/2 N-terminal helical bundle domain-containing protein</fullName>
    </recommendedName>
</protein>
<dbReference type="Gramene" id="Kaladp0476s0018.2.v1.1">
    <property type="protein sequence ID" value="Kaladp0476s0018.2.v1.1"/>
    <property type="gene ID" value="Kaladp0476s0018.v1.1"/>
</dbReference>
<sequence length="611" mass="68848">MAVSAEDDASASKAESEVYEDGGMSPDSKFAKGLSSAMEVLSEVDLDLAYSSEKLVNLHILLTHALAWEDFEEIDGGDWEGVSDESIEKVLVFDMLSGLLEGEVAELDSNMEALQARLLDAQRRICSFREKGEMFNVVEEKLRDSEESWKQFREKVTEMKVLSAKLQRSLLAFRNNNREADDGVDIVEAPIIDNSMIQMDQQRHILRMLEKSLARELDLEKKFLEAREREEELKVKLHYTEQFASHLEDASEAAWARFLEADNAAEVLLGTSKESLSRLQILQFSLNVSLQRENDLKSKLENCLDQVKVKEEMIQKLQAQLSSSEISLNLKTAESDNEILTLHGKVKLLEEKVKESEARNQAAAERGEMHEARVGQVEKMVDSLRETIAVAESRAESAEAKLTILTETNLELTEELGFLKTNDPNAEKVTLLEKQLRDLELQLQHAKAAAEASQEQQTQLYTAIWDMETLIEDLKSKVSKYESKIESTEEQCLLLSESNFELSKELSFVRDRLEFAEASLEEANSEKLAISVDINIRSKLIMDLVAQIATERERVQKQLAALSEENKALAEKLRSRSKSSVVTPHIVNGKIGDGGLASNANSHERDDRIVV</sequence>
<evidence type="ECO:0000259" key="3">
    <source>
        <dbReference type="Pfam" id="PF26581"/>
    </source>
</evidence>
<name>A0A7N0VB04_KALFE</name>
<dbReference type="GO" id="GO:2000769">
    <property type="term" value="P:regulation of establishment or maintenance of cell polarity regulating cell shape"/>
    <property type="evidence" value="ECO:0007669"/>
    <property type="project" value="EnsemblPlants"/>
</dbReference>
<reference evidence="4" key="1">
    <citation type="submission" date="2021-01" db="UniProtKB">
        <authorList>
            <consortium name="EnsemblPlants"/>
        </authorList>
    </citation>
    <scope>IDENTIFICATION</scope>
</reference>
<dbReference type="PANTHER" id="PTHR35705">
    <property type="entry name" value="WPP DOMAIN-INTERACTING TAIL-ANCHORED PROTEIN 1"/>
    <property type="match status" value="1"/>
</dbReference>